<name>A0A9N9BN35_9GLOM</name>
<dbReference type="EMBL" id="CAJVPY010002883">
    <property type="protein sequence ID" value="CAG8574739.1"/>
    <property type="molecule type" value="Genomic_DNA"/>
</dbReference>
<evidence type="ECO:0000313" key="2">
    <source>
        <dbReference type="EMBL" id="CAG8574739.1"/>
    </source>
</evidence>
<accession>A0A9N9BN35</accession>
<organism evidence="2 3">
    <name type="scientific">Dentiscutata erythropus</name>
    <dbReference type="NCBI Taxonomy" id="1348616"/>
    <lineage>
        <taxon>Eukaryota</taxon>
        <taxon>Fungi</taxon>
        <taxon>Fungi incertae sedis</taxon>
        <taxon>Mucoromycota</taxon>
        <taxon>Glomeromycotina</taxon>
        <taxon>Glomeromycetes</taxon>
        <taxon>Diversisporales</taxon>
        <taxon>Gigasporaceae</taxon>
        <taxon>Dentiscutata</taxon>
    </lineage>
</organism>
<keyword evidence="3" id="KW-1185">Reference proteome</keyword>
<comment type="caution">
    <text evidence="2">The sequence shown here is derived from an EMBL/GenBank/DDBJ whole genome shotgun (WGS) entry which is preliminary data.</text>
</comment>
<gene>
    <name evidence="2" type="ORF">DERYTH_LOCUS6385</name>
</gene>
<evidence type="ECO:0000256" key="1">
    <source>
        <dbReference type="SAM" id="SignalP"/>
    </source>
</evidence>
<sequence>MSRAIAALVTVFLTTIASSFNSGILRREAYLSKRAGACYSPPLDTDKCVDCSTNADCQNCGPYT</sequence>
<protein>
    <submittedName>
        <fullName evidence="2">4107_t:CDS:1</fullName>
    </submittedName>
</protein>
<reference evidence="2" key="1">
    <citation type="submission" date="2021-06" db="EMBL/GenBank/DDBJ databases">
        <authorList>
            <person name="Kallberg Y."/>
            <person name="Tangrot J."/>
            <person name="Rosling A."/>
        </authorList>
    </citation>
    <scope>NUCLEOTIDE SEQUENCE</scope>
    <source>
        <strain evidence="2">MA453B</strain>
    </source>
</reference>
<evidence type="ECO:0000313" key="3">
    <source>
        <dbReference type="Proteomes" id="UP000789405"/>
    </source>
</evidence>
<feature type="signal peptide" evidence="1">
    <location>
        <begin position="1"/>
        <end position="19"/>
    </location>
</feature>
<keyword evidence="1" id="KW-0732">Signal</keyword>
<proteinExistence type="predicted"/>
<dbReference type="Proteomes" id="UP000789405">
    <property type="component" value="Unassembled WGS sequence"/>
</dbReference>
<dbReference type="AlphaFoldDB" id="A0A9N9BN35"/>
<feature type="chain" id="PRO_5040426315" evidence="1">
    <location>
        <begin position="20"/>
        <end position="64"/>
    </location>
</feature>